<evidence type="ECO:0000259" key="6">
    <source>
        <dbReference type="Pfam" id="PF14587"/>
    </source>
</evidence>
<organism evidence="7 8">
    <name type="scientific">Dinothrombium tinctorium</name>
    <dbReference type="NCBI Taxonomy" id="1965070"/>
    <lineage>
        <taxon>Eukaryota</taxon>
        <taxon>Metazoa</taxon>
        <taxon>Ecdysozoa</taxon>
        <taxon>Arthropoda</taxon>
        <taxon>Chelicerata</taxon>
        <taxon>Arachnida</taxon>
        <taxon>Acari</taxon>
        <taxon>Acariformes</taxon>
        <taxon>Trombidiformes</taxon>
        <taxon>Prostigmata</taxon>
        <taxon>Anystina</taxon>
        <taxon>Parasitengona</taxon>
        <taxon>Trombidioidea</taxon>
        <taxon>Trombidiidae</taxon>
        <taxon>Dinothrombium</taxon>
    </lineage>
</organism>
<dbReference type="InterPro" id="IPR017853">
    <property type="entry name" value="GH"/>
</dbReference>
<evidence type="ECO:0000256" key="4">
    <source>
        <dbReference type="ARBA" id="ARBA00022729"/>
    </source>
</evidence>
<dbReference type="Pfam" id="PF14587">
    <property type="entry name" value="Glyco_hydr_30_2"/>
    <property type="match status" value="1"/>
</dbReference>
<keyword evidence="8" id="KW-1185">Reference proteome</keyword>
<dbReference type="STRING" id="1965070.A0A443QC03"/>
<feature type="non-terminal residue" evidence="7">
    <location>
        <position position="1"/>
    </location>
</feature>
<dbReference type="PANTHER" id="PTHR11069">
    <property type="entry name" value="GLUCOSYLCERAMIDASE"/>
    <property type="match status" value="1"/>
</dbReference>
<evidence type="ECO:0000256" key="1">
    <source>
        <dbReference type="ARBA" id="ARBA00001013"/>
    </source>
</evidence>
<dbReference type="EMBL" id="NCKU01011158">
    <property type="protein sequence ID" value="RWS00541.1"/>
    <property type="molecule type" value="Genomic_DNA"/>
</dbReference>
<dbReference type="GO" id="GO:0006665">
    <property type="term" value="P:sphingolipid metabolic process"/>
    <property type="evidence" value="ECO:0007669"/>
    <property type="project" value="InterPro"/>
</dbReference>
<proteinExistence type="inferred from homology"/>
<comment type="similarity">
    <text evidence="2">Belongs to the glycosyl hydrolase 30 family.</text>
</comment>
<dbReference type="GO" id="GO:0004348">
    <property type="term" value="F:glucosylceramidase activity"/>
    <property type="evidence" value="ECO:0007669"/>
    <property type="project" value="UniProtKB-EC"/>
</dbReference>
<keyword evidence="5 7" id="KW-0378">Hydrolase</keyword>
<evidence type="ECO:0000313" key="8">
    <source>
        <dbReference type="Proteomes" id="UP000285301"/>
    </source>
</evidence>
<dbReference type="PANTHER" id="PTHR11069:SF38">
    <property type="entry name" value="GLUCURONOXYLANASE XYNC"/>
    <property type="match status" value="1"/>
</dbReference>
<protein>
    <recommendedName>
        <fullName evidence="3">glucosylceramidase</fullName>
        <ecNumber evidence="3">3.2.1.45</ecNumber>
    </recommendedName>
</protein>
<evidence type="ECO:0000256" key="5">
    <source>
        <dbReference type="ARBA" id="ARBA00022801"/>
    </source>
</evidence>
<dbReference type="Proteomes" id="UP000285301">
    <property type="component" value="Unassembled WGS sequence"/>
</dbReference>
<evidence type="ECO:0000256" key="3">
    <source>
        <dbReference type="ARBA" id="ARBA00012658"/>
    </source>
</evidence>
<dbReference type="AlphaFoldDB" id="A0A443QC03"/>
<dbReference type="GO" id="GO:0016020">
    <property type="term" value="C:membrane"/>
    <property type="evidence" value="ECO:0007669"/>
    <property type="project" value="GOC"/>
</dbReference>
<feature type="domain" description="Endo-beta-1,6-galactanase-like" evidence="6">
    <location>
        <begin position="76"/>
        <end position="205"/>
    </location>
</feature>
<dbReference type="InterPro" id="IPR001139">
    <property type="entry name" value="Glyco_hydro_30"/>
</dbReference>
<dbReference type="Gene3D" id="2.60.40.1180">
    <property type="entry name" value="Golgi alpha-mannosidase II"/>
    <property type="match status" value="1"/>
</dbReference>
<dbReference type="InterPro" id="IPR013780">
    <property type="entry name" value="Glyco_hydro_b"/>
</dbReference>
<keyword evidence="4" id="KW-0732">Signal</keyword>
<dbReference type="EC" id="3.2.1.45" evidence="3"/>
<dbReference type="Gene3D" id="3.20.20.80">
    <property type="entry name" value="Glycosidases"/>
    <property type="match status" value="1"/>
</dbReference>
<gene>
    <name evidence="7" type="ORF">B4U79_16851</name>
</gene>
<name>A0A443QC03_9ACAR</name>
<evidence type="ECO:0000313" key="7">
    <source>
        <dbReference type="EMBL" id="RWS00541.1"/>
    </source>
</evidence>
<reference evidence="7 8" key="1">
    <citation type="journal article" date="2018" name="Gigascience">
        <title>Genomes of trombidid mites reveal novel predicted allergens and laterally-transferred genes associated with secondary metabolism.</title>
        <authorList>
            <person name="Dong X."/>
            <person name="Chaisiri K."/>
            <person name="Xia D."/>
            <person name="Armstrong S.D."/>
            <person name="Fang Y."/>
            <person name="Donnelly M.J."/>
            <person name="Kadowaki T."/>
            <person name="McGarry J.W."/>
            <person name="Darby A.C."/>
            <person name="Makepeace B.L."/>
        </authorList>
    </citation>
    <scope>NUCLEOTIDE SEQUENCE [LARGE SCALE GENOMIC DNA]</scope>
    <source>
        <strain evidence="7">UoL-WK</strain>
    </source>
</reference>
<evidence type="ECO:0000256" key="2">
    <source>
        <dbReference type="ARBA" id="ARBA00005382"/>
    </source>
</evidence>
<comment type="catalytic activity">
    <reaction evidence="1">
        <text>a beta-D-glucosyl-(1&lt;-&gt;1')-N-acylsphing-4-enine + H2O = an N-acylsphing-4-enine + D-glucose</text>
        <dbReference type="Rhea" id="RHEA:13269"/>
        <dbReference type="ChEBI" id="CHEBI:4167"/>
        <dbReference type="ChEBI" id="CHEBI:15377"/>
        <dbReference type="ChEBI" id="CHEBI:22801"/>
        <dbReference type="ChEBI" id="CHEBI:52639"/>
        <dbReference type="EC" id="3.2.1.45"/>
    </reaction>
    <physiologicalReaction direction="left-to-right" evidence="1">
        <dbReference type="Rhea" id="RHEA:13270"/>
    </physiologicalReaction>
</comment>
<dbReference type="InterPro" id="IPR039514">
    <property type="entry name" value="6GAL-like"/>
</dbReference>
<dbReference type="OrthoDB" id="8300090at2759"/>
<accession>A0A443QC03</accession>
<sequence length="438" mass="50410">PNGECNECAIRITVDWKKEYQALEGFGAFAGRALHFHNDIKREEILDALFGNDGLQLSVIRFTIFPDLSFNSNLTEEQEAEMWIMQRAKEKYGVKRFIASAWSPPYSWKTIKGERTGKYLNSLANEHYQDFADYLANFVNFYNKEGIDIYALSPQNEPEFPTTSWDGCFWWPSQLSKFVKYHLKQTFINRKLNVKIMVGENANWYLASWYLSAMSSKLKDNDFDIYASHGYSLPISFQYVIYNKHVTSWPMENAGEKEKWITEVSATDDFDASMKKGIELAVSLSSFLSEGNVSGFVFWLAMIKGKSNEALIGSDGIGNLTFPKVYYVYGQFTKHLKQKWIRIDASMSLLTKKEMTHAIAFKDPQSRKFAIIITNEGGEDEHCVLEFENFSNLNRSITLHLTNENYNWEIFPRLLGENDSLNITIPRLSILTVTGFAN</sequence>
<dbReference type="SUPFAM" id="SSF51445">
    <property type="entry name" value="(Trans)glycosidases"/>
    <property type="match status" value="1"/>
</dbReference>
<comment type="caution">
    <text evidence="7">The sequence shown here is derived from an EMBL/GenBank/DDBJ whole genome shotgun (WGS) entry which is preliminary data.</text>
</comment>